<gene>
    <name evidence="10" type="ORF">MKK02DRAFT_41486</name>
</gene>
<dbReference type="Pfam" id="PF01399">
    <property type="entry name" value="PCI"/>
    <property type="match status" value="1"/>
</dbReference>
<dbReference type="InterPro" id="IPR036390">
    <property type="entry name" value="WH_DNA-bd_sf"/>
</dbReference>
<comment type="subcellular location">
    <subcellularLocation>
        <location evidence="2">Cytoplasm</location>
    </subcellularLocation>
    <subcellularLocation>
        <location evidence="1">Nucleus</location>
    </subcellularLocation>
</comment>
<dbReference type="InterPro" id="IPR000717">
    <property type="entry name" value="PCI_dom"/>
</dbReference>
<dbReference type="EMBL" id="JAKWFO010000016">
    <property type="protein sequence ID" value="KAI9631856.1"/>
    <property type="molecule type" value="Genomic_DNA"/>
</dbReference>
<dbReference type="InterPro" id="IPR050871">
    <property type="entry name" value="26S_Proteasome/COP9_Components"/>
</dbReference>
<dbReference type="SMART" id="SM00753">
    <property type="entry name" value="PAM"/>
    <property type="match status" value="1"/>
</dbReference>
<dbReference type="GO" id="GO:0008180">
    <property type="term" value="C:COP9 signalosome"/>
    <property type="evidence" value="ECO:0007669"/>
    <property type="project" value="UniProtKB-KW"/>
</dbReference>
<organism evidence="10 11">
    <name type="scientific">Dioszegia hungarica</name>
    <dbReference type="NCBI Taxonomy" id="4972"/>
    <lineage>
        <taxon>Eukaryota</taxon>
        <taxon>Fungi</taxon>
        <taxon>Dikarya</taxon>
        <taxon>Basidiomycota</taxon>
        <taxon>Agaricomycotina</taxon>
        <taxon>Tremellomycetes</taxon>
        <taxon>Tremellales</taxon>
        <taxon>Bulleribasidiaceae</taxon>
        <taxon>Dioszegia</taxon>
    </lineage>
</organism>
<dbReference type="Gene3D" id="1.25.40.570">
    <property type="match status" value="1"/>
</dbReference>
<evidence type="ECO:0000256" key="2">
    <source>
        <dbReference type="ARBA" id="ARBA00004496"/>
    </source>
</evidence>
<protein>
    <recommendedName>
        <fullName evidence="4">COP9 signalosome complex subunit 2</fullName>
    </recommendedName>
</protein>
<dbReference type="RefSeq" id="XP_052941633.1">
    <property type="nucleotide sequence ID" value="XM_053091583.1"/>
</dbReference>
<name>A0AA38H368_9TREE</name>
<comment type="similarity">
    <text evidence="3">Belongs to the CSN2 family.</text>
</comment>
<sequence>MSDDEFMMEDADDEDYDFDYDDDDEEGMADETGDVENQYYKAKSLKEDDQEAALKAFKAIVDEQPEKGEWGFKALKQMTKMNYLYRHQPEEALKTYRELLGYTKSNVTRNYAEKSINNILDYVGGEGKHAAISPKVPLDTLEAFYEATRIACEEAKNERLSTKSNLKLAKLWLDRKEYRRLEPILRSLQAACAPTAGSSSSDDQSKGSLLLELYAIEIQMYSDLKENKKQKEIYNAAMQVKNAIPHPRIMGVIRECGGKMWMMERSWDKASTDLFESFRQYDESGSSQRIQVLKYLVLTYMLMGSEINPFDSQETKPYKNDPQIVAMTNLVQAYQMRDVLAAEKILKANRATITGDPFIAFFITDLLRSLRTQYIIDIIKSYTRLSLDFLAKTLNIGRDEAEGLVVGLILDEKIKGRIDQVQGVVVLDRFGADSTRKYLAMGTVAKELDRLQRGIVNEKVTRNQERGGWGGPMAAFG</sequence>
<keyword evidence="11" id="KW-1185">Reference proteome</keyword>
<evidence type="ECO:0000256" key="7">
    <source>
        <dbReference type="ARBA" id="ARBA00023242"/>
    </source>
</evidence>
<evidence type="ECO:0000256" key="8">
    <source>
        <dbReference type="SAM" id="MobiDB-lite"/>
    </source>
</evidence>
<reference evidence="10" key="1">
    <citation type="journal article" date="2022" name="G3 (Bethesda)">
        <title>High quality genome of the basidiomycete yeast Dioszegia hungarica PDD-24b-2 isolated from cloud water.</title>
        <authorList>
            <person name="Jarrige D."/>
            <person name="Haridas S."/>
            <person name="Bleykasten-Grosshans C."/>
            <person name="Joly M."/>
            <person name="Nadalig T."/>
            <person name="Sancelme M."/>
            <person name="Vuilleumier S."/>
            <person name="Grigoriev I.V."/>
            <person name="Amato P."/>
            <person name="Bringel F."/>
        </authorList>
    </citation>
    <scope>NUCLEOTIDE SEQUENCE</scope>
    <source>
        <strain evidence="10">PDD-24b-2</strain>
    </source>
</reference>
<evidence type="ECO:0000313" key="11">
    <source>
        <dbReference type="Proteomes" id="UP001164286"/>
    </source>
</evidence>
<keyword evidence="6" id="KW-0736">Signalosome</keyword>
<dbReference type="FunFam" id="1.25.40.570:FF:000006">
    <property type="entry name" value="COP9 signalosome complex subunit 2"/>
    <property type="match status" value="1"/>
</dbReference>
<proteinExistence type="inferred from homology"/>
<dbReference type="SUPFAM" id="SSF46785">
    <property type="entry name" value="Winged helix' DNA-binding domain"/>
    <property type="match status" value="1"/>
</dbReference>
<dbReference type="AlphaFoldDB" id="A0AA38H368"/>
<feature type="region of interest" description="Disordered" evidence="8">
    <location>
        <begin position="1"/>
        <end position="34"/>
    </location>
</feature>
<dbReference type="SMART" id="SM00088">
    <property type="entry name" value="PINT"/>
    <property type="match status" value="1"/>
</dbReference>
<comment type="caution">
    <text evidence="10">The sequence shown here is derived from an EMBL/GenBank/DDBJ whole genome shotgun (WGS) entry which is preliminary data.</text>
</comment>
<evidence type="ECO:0000313" key="10">
    <source>
        <dbReference type="EMBL" id="KAI9631856.1"/>
    </source>
</evidence>
<feature type="domain" description="PCI" evidence="9">
    <location>
        <begin position="270"/>
        <end position="432"/>
    </location>
</feature>
<dbReference type="Proteomes" id="UP001164286">
    <property type="component" value="Unassembled WGS sequence"/>
</dbReference>
<evidence type="ECO:0000256" key="5">
    <source>
        <dbReference type="ARBA" id="ARBA00022490"/>
    </source>
</evidence>
<evidence type="ECO:0000256" key="3">
    <source>
        <dbReference type="ARBA" id="ARBA00009318"/>
    </source>
</evidence>
<evidence type="ECO:0000256" key="1">
    <source>
        <dbReference type="ARBA" id="ARBA00004123"/>
    </source>
</evidence>
<accession>A0AA38H368</accession>
<keyword evidence="7" id="KW-0539">Nucleus</keyword>
<dbReference type="GO" id="GO:0005737">
    <property type="term" value="C:cytoplasm"/>
    <property type="evidence" value="ECO:0007669"/>
    <property type="project" value="UniProtKB-SubCell"/>
</dbReference>
<keyword evidence="5" id="KW-0963">Cytoplasm</keyword>
<evidence type="ECO:0000259" key="9">
    <source>
        <dbReference type="PROSITE" id="PS50250"/>
    </source>
</evidence>
<evidence type="ECO:0000256" key="6">
    <source>
        <dbReference type="ARBA" id="ARBA00022790"/>
    </source>
</evidence>
<dbReference type="PROSITE" id="PS50250">
    <property type="entry name" value="PCI"/>
    <property type="match status" value="1"/>
</dbReference>
<evidence type="ECO:0000256" key="4">
    <source>
        <dbReference type="ARBA" id="ARBA00014879"/>
    </source>
</evidence>
<dbReference type="GeneID" id="77730788"/>
<dbReference type="PANTHER" id="PTHR10678">
    <property type="entry name" value="26S PROTEASOME NON-ATPASE REGULATORY SUBUNIT 11/COP9 SIGNALOSOME COMPLEX SUBUNIT 2"/>
    <property type="match status" value="1"/>
</dbReference>